<evidence type="ECO:0000256" key="4">
    <source>
        <dbReference type="ARBA" id="ARBA00022694"/>
    </source>
</evidence>
<organism evidence="16">
    <name type="scientific">Chromera velia CCMP2878</name>
    <dbReference type="NCBI Taxonomy" id="1169474"/>
    <lineage>
        <taxon>Eukaryota</taxon>
        <taxon>Sar</taxon>
        <taxon>Alveolata</taxon>
        <taxon>Colpodellida</taxon>
        <taxon>Chromeraceae</taxon>
        <taxon>Chromera</taxon>
    </lineage>
</organism>
<dbReference type="GO" id="GO:0017150">
    <property type="term" value="F:tRNA dihydrouridine synthase activity"/>
    <property type="evidence" value="ECO:0007669"/>
    <property type="project" value="InterPro"/>
</dbReference>
<dbReference type="CDD" id="cd02801">
    <property type="entry name" value="DUS_like_FMN"/>
    <property type="match status" value="1"/>
</dbReference>
<dbReference type="GO" id="GO:0050660">
    <property type="term" value="F:flavin adenine dinucleotide binding"/>
    <property type="evidence" value="ECO:0007669"/>
    <property type="project" value="InterPro"/>
</dbReference>
<evidence type="ECO:0000256" key="13">
    <source>
        <dbReference type="ARBA" id="ARBA00049467"/>
    </source>
</evidence>
<dbReference type="InterPro" id="IPR035587">
    <property type="entry name" value="DUS-like_FMN-bd"/>
</dbReference>
<protein>
    <recommendedName>
        <fullName evidence="9">tRNA-dihydrouridine(16/17) synthase [NAD(P)(+)]</fullName>
        <ecNumber evidence="9">1.3.1.88</ecNumber>
    </recommendedName>
</protein>
<evidence type="ECO:0000256" key="7">
    <source>
        <dbReference type="ARBA" id="ARBA00023027"/>
    </source>
</evidence>
<proteinExistence type="inferred from homology"/>
<dbReference type="Pfam" id="PF01207">
    <property type="entry name" value="Dus"/>
    <property type="match status" value="1"/>
</dbReference>
<reference evidence="16" key="1">
    <citation type="submission" date="2014-11" db="EMBL/GenBank/DDBJ databases">
        <authorList>
            <person name="Otto D Thomas"/>
            <person name="Naeem Raeece"/>
        </authorList>
    </citation>
    <scope>NUCLEOTIDE SEQUENCE</scope>
</reference>
<keyword evidence="2" id="KW-0285">Flavoprotein</keyword>
<dbReference type="PhylomeDB" id="A0A0G4HY55"/>
<evidence type="ECO:0000256" key="2">
    <source>
        <dbReference type="ARBA" id="ARBA00022630"/>
    </source>
</evidence>
<evidence type="ECO:0000256" key="10">
    <source>
        <dbReference type="ARBA" id="ARBA00047287"/>
    </source>
</evidence>
<comment type="catalytic activity">
    <reaction evidence="12">
        <text>5,6-dihydrouridine(16) in tRNA + NAD(+) = uridine(16) in tRNA + NADH + H(+)</text>
        <dbReference type="Rhea" id="RHEA:53380"/>
        <dbReference type="Rhea" id="RHEA-COMP:13543"/>
        <dbReference type="Rhea" id="RHEA-COMP:13544"/>
        <dbReference type="ChEBI" id="CHEBI:15378"/>
        <dbReference type="ChEBI" id="CHEBI:57540"/>
        <dbReference type="ChEBI" id="CHEBI:57945"/>
        <dbReference type="ChEBI" id="CHEBI:65315"/>
        <dbReference type="ChEBI" id="CHEBI:74443"/>
        <dbReference type="EC" id="1.3.1.88"/>
    </reaction>
    <physiologicalReaction direction="right-to-left" evidence="12">
        <dbReference type="Rhea" id="RHEA:53382"/>
    </physiologicalReaction>
</comment>
<dbReference type="EMBL" id="CDMZ01004334">
    <property type="protein sequence ID" value="CEM49447.1"/>
    <property type="molecule type" value="Genomic_DNA"/>
</dbReference>
<dbReference type="PANTHER" id="PTHR11082">
    <property type="entry name" value="TRNA-DIHYDROURIDINE SYNTHASE"/>
    <property type="match status" value="1"/>
</dbReference>
<feature type="region of interest" description="Disordered" evidence="14">
    <location>
        <begin position="337"/>
        <end position="448"/>
    </location>
</feature>
<dbReference type="EC" id="1.3.1.88" evidence="9"/>
<comment type="catalytic activity">
    <reaction evidence="13">
        <text>5,6-dihydrouridine(17) in tRNA + NADP(+) = uridine(17) in tRNA + NADPH + H(+)</text>
        <dbReference type="Rhea" id="RHEA:53368"/>
        <dbReference type="Rhea" id="RHEA-COMP:13541"/>
        <dbReference type="Rhea" id="RHEA-COMP:13542"/>
        <dbReference type="ChEBI" id="CHEBI:15378"/>
        <dbReference type="ChEBI" id="CHEBI:57783"/>
        <dbReference type="ChEBI" id="CHEBI:58349"/>
        <dbReference type="ChEBI" id="CHEBI:65315"/>
        <dbReference type="ChEBI" id="CHEBI:74443"/>
        <dbReference type="EC" id="1.3.1.88"/>
    </reaction>
    <physiologicalReaction direction="right-to-left" evidence="13">
        <dbReference type="Rhea" id="RHEA:53370"/>
    </physiologicalReaction>
</comment>
<comment type="catalytic activity">
    <reaction evidence="11">
        <text>5,6-dihydrouridine(16) in tRNA + NADP(+) = uridine(16) in tRNA + NADPH + H(+)</text>
        <dbReference type="Rhea" id="RHEA:53376"/>
        <dbReference type="Rhea" id="RHEA-COMP:13543"/>
        <dbReference type="Rhea" id="RHEA-COMP:13544"/>
        <dbReference type="ChEBI" id="CHEBI:15378"/>
        <dbReference type="ChEBI" id="CHEBI:57783"/>
        <dbReference type="ChEBI" id="CHEBI:58349"/>
        <dbReference type="ChEBI" id="CHEBI:65315"/>
        <dbReference type="ChEBI" id="CHEBI:74443"/>
        <dbReference type="EC" id="1.3.1.88"/>
    </reaction>
    <physiologicalReaction direction="right-to-left" evidence="11">
        <dbReference type="Rhea" id="RHEA:53378"/>
    </physiologicalReaction>
</comment>
<feature type="domain" description="DUS-like FMN-binding" evidence="15">
    <location>
        <begin position="29"/>
        <end position="259"/>
    </location>
</feature>
<evidence type="ECO:0000256" key="8">
    <source>
        <dbReference type="ARBA" id="ARBA00038313"/>
    </source>
</evidence>
<dbReference type="PANTHER" id="PTHR11082:SF5">
    <property type="entry name" value="TRNA-DIHYDROURIDINE(16_17) SYNTHASE [NAD(P)(+)]-LIKE"/>
    <property type="match status" value="1"/>
</dbReference>
<keyword evidence="6" id="KW-0560">Oxidoreductase</keyword>
<evidence type="ECO:0000259" key="15">
    <source>
        <dbReference type="Pfam" id="PF01207"/>
    </source>
</evidence>
<evidence type="ECO:0000256" key="6">
    <source>
        <dbReference type="ARBA" id="ARBA00023002"/>
    </source>
</evidence>
<comment type="catalytic activity">
    <reaction evidence="10">
        <text>5,6-dihydrouridine(17) in tRNA + NAD(+) = uridine(17) in tRNA + NADH + H(+)</text>
        <dbReference type="Rhea" id="RHEA:53372"/>
        <dbReference type="Rhea" id="RHEA-COMP:13541"/>
        <dbReference type="Rhea" id="RHEA-COMP:13542"/>
        <dbReference type="ChEBI" id="CHEBI:15378"/>
        <dbReference type="ChEBI" id="CHEBI:57540"/>
        <dbReference type="ChEBI" id="CHEBI:57945"/>
        <dbReference type="ChEBI" id="CHEBI:65315"/>
        <dbReference type="ChEBI" id="CHEBI:74443"/>
        <dbReference type="EC" id="1.3.1.88"/>
    </reaction>
    <physiologicalReaction direction="right-to-left" evidence="10">
        <dbReference type="Rhea" id="RHEA:53374"/>
    </physiologicalReaction>
</comment>
<dbReference type="AlphaFoldDB" id="A0A0G4HY55"/>
<evidence type="ECO:0000256" key="1">
    <source>
        <dbReference type="ARBA" id="ARBA00001917"/>
    </source>
</evidence>
<evidence type="ECO:0000256" key="5">
    <source>
        <dbReference type="ARBA" id="ARBA00022857"/>
    </source>
</evidence>
<evidence type="ECO:0000256" key="14">
    <source>
        <dbReference type="SAM" id="MobiDB-lite"/>
    </source>
</evidence>
<keyword evidence="7" id="KW-0520">NAD</keyword>
<feature type="compositionally biased region" description="Low complexity" evidence="14">
    <location>
        <begin position="438"/>
        <end position="448"/>
    </location>
</feature>
<feature type="compositionally biased region" description="Low complexity" evidence="14">
    <location>
        <begin position="364"/>
        <end position="379"/>
    </location>
</feature>
<comment type="cofactor">
    <cofactor evidence="1">
        <name>FMN</name>
        <dbReference type="ChEBI" id="CHEBI:58210"/>
    </cofactor>
</comment>
<dbReference type="VEuPathDB" id="CryptoDB:Cvel_9411"/>
<name>A0A0G4HY55_9ALVE</name>
<dbReference type="InterPro" id="IPR018517">
    <property type="entry name" value="tRNA_hU_synthase_CS"/>
</dbReference>
<keyword evidence="5" id="KW-0521">NADP</keyword>
<evidence type="ECO:0000313" key="16">
    <source>
        <dbReference type="EMBL" id="CEM49447.1"/>
    </source>
</evidence>
<sequence length="448" mass="48935">MTTEEKSVVKTYSDPWSFWRSIGSPKFVVAPMVDQSELPFRLLARKYGADLCYTPMIHSRLFSEQAKYRKENFSTCAEERPVFAQFCGNEPQTLVDAASLLQDQVDAVDLNLGCPQGIAKKGRYGSFLLHETDLLANIVSAMSQNLRVPVTCKIRKVTSPNELQDTMNLVNRLIASGCAALTVHGRTKEQKGQNVGQVDWDTIKIIKQRVGIPVIANGGIETYEDALKCLEYTGCDAVMSSEAVLENPALFSGKKYRIDELMLEYLNLVEKYPAGNSAVKAHLFHSLHSGLMVHTDLREQLGKARSMPEFRAVAVEMKRRRDRPDDITQGKDLGWYRRYRERIGPPKERQKAKRKAEESEEAGQQEGGEAQTTTAAGAGVMQVDSVEGMAVGGAEEGGDAAASPGSDRKKMKIPSCENGEGEAAGQRVEGSGNGTSGGTQAAAAASFS</sequence>
<evidence type="ECO:0000256" key="12">
    <source>
        <dbReference type="ARBA" id="ARBA00048934"/>
    </source>
</evidence>
<keyword evidence="4" id="KW-0819">tRNA processing</keyword>
<accession>A0A0G4HY55</accession>
<comment type="similarity">
    <text evidence="8">Belongs to the Dus family. Dus1 subfamily.</text>
</comment>
<keyword evidence="3" id="KW-0288">FMN</keyword>
<evidence type="ECO:0000256" key="3">
    <source>
        <dbReference type="ARBA" id="ARBA00022643"/>
    </source>
</evidence>
<dbReference type="Gene3D" id="3.20.20.70">
    <property type="entry name" value="Aldolase class I"/>
    <property type="match status" value="1"/>
</dbReference>
<gene>
    <name evidence="16" type="ORF">Cvel_9411</name>
</gene>
<evidence type="ECO:0000256" key="9">
    <source>
        <dbReference type="ARBA" id="ARBA00038890"/>
    </source>
</evidence>
<evidence type="ECO:0000256" key="11">
    <source>
        <dbReference type="ARBA" id="ARBA00047652"/>
    </source>
</evidence>
<dbReference type="PROSITE" id="PS01136">
    <property type="entry name" value="UPF0034"/>
    <property type="match status" value="1"/>
</dbReference>
<dbReference type="SUPFAM" id="SSF51395">
    <property type="entry name" value="FMN-linked oxidoreductases"/>
    <property type="match status" value="1"/>
</dbReference>
<dbReference type="InterPro" id="IPR013785">
    <property type="entry name" value="Aldolase_TIM"/>
</dbReference>